<protein>
    <recommendedName>
        <fullName evidence="4">RNA pseudouridylate synthase</fullName>
    </recommendedName>
    <alternativeName>
        <fullName evidence="5">RNA-uridine isomerase</fullName>
    </alternativeName>
</protein>
<dbReference type="GO" id="GO:0140098">
    <property type="term" value="F:catalytic activity, acting on RNA"/>
    <property type="evidence" value="ECO:0007669"/>
    <property type="project" value="UniProtKB-ARBA"/>
</dbReference>
<dbReference type="RefSeq" id="WP_264291602.1">
    <property type="nucleotide sequence ID" value="NZ_JAJBNC010000633.1"/>
</dbReference>
<feature type="domain" description="Pseudouridine synthase RsuA/RluA-like" evidence="6">
    <location>
        <begin position="1"/>
        <end position="68"/>
    </location>
</feature>
<keyword evidence="3" id="KW-0413">Isomerase</keyword>
<dbReference type="InterPro" id="IPR006224">
    <property type="entry name" value="PsdUridine_synth_RluA-like_CS"/>
</dbReference>
<reference evidence="7" key="1">
    <citation type="submission" date="2021-10" db="EMBL/GenBank/DDBJ databases">
        <title>Collection of gut derived symbiotic bacterial strains cultured from healthy donors.</title>
        <authorList>
            <person name="Lin H."/>
            <person name="Littmann E."/>
            <person name="Claire K."/>
            <person name="Pamer E."/>
        </authorList>
    </citation>
    <scope>NUCLEOTIDE SEQUENCE</scope>
    <source>
        <strain evidence="7">MSK.23.4</strain>
    </source>
</reference>
<comment type="similarity">
    <text evidence="2">Belongs to the pseudouridine synthase RluA family.</text>
</comment>
<comment type="catalytic activity">
    <reaction evidence="1">
        <text>a uridine in RNA = a pseudouridine in RNA</text>
        <dbReference type="Rhea" id="RHEA:48348"/>
        <dbReference type="Rhea" id="RHEA-COMP:12068"/>
        <dbReference type="Rhea" id="RHEA-COMP:12069"/>
        <dbReference type="ChEBI" id="CHEBI:65314"/>
        <dbReference type="ChEBI" id="CHEBI:65315"/>
    </reaction>
</comment>
<dbReference type="PANTHER" id="PTHR21600:SF44">
    <property type="entry name" value="RIBOSOMAL LARGE SUBUNIT PSEUDOURIDINE SYNTHASE D"/>
    <property type="match status" value="1"/>
</dbReference>
<comment type="caution">
    <text evidence="7">The sequence shown here is derived from an EMBL/GenBank/DDBJ whole genome shotgun (WGS) entry which is preliminary data.</text>
</comment>
<evidence type="ECO:0000256" key="1">
    <source>
        <dbReference type="ARBA" id="ARBA00000073"/>
    </source>
</evidence>
<evidence type="ECO:0000313" key="7">
    <source>
        <dbReference type="EMBL" id="MCB5496301.1"/>
    </source>
</evidence>
<dbReference type="InterPro" id="IPR050188">
    <property type="entry name" value="RluA_PseudoU_synthase"/>
</dbReference>
<evidence type="ECO:0000313" key="8">
    <source>
        <dbReference type="Proteomes" id="UP001297422"/>
    </source>
</evidence>
<dbReference type="PROSITE" id="PS01129">
    <property type="entry name" value="PSI_RLU"/>
    <property type="match status" value="1"/>
</dbReference>
<feature type="non-terminal residue" evidence="7">
    <location>
        <position position="1"/>
    </location>
</feature>
<accession>A0AAJ1B1W8</accession>
<dbReference type="Gene3D" id="3.30.2350.10">
    <property type="entry name" value="Pseudouridine synthase"/>
    <property type="match status" value="1"/>
</dbReference>
<evidence type="ECO:0000259" key="6">
    <source>
        <dbReference type="Pfam" id="PF00849"/>
    </source>
</evidence>
<dbReference type="Proteomes" id="UP001297422">
    <property type="component" value="Unassembled WGS sequence"/>
</dbReference>
<dbReference type="GO" id="GO:0000455">
    <property type="term" value="P:enzyme-directed rRNA pseudouridine synthesis"/>
    <property type="evidence" value="ECO:0007669"/>
    <property type="project" value="TreeGrafter"/>
</dbReference>
<feature type="non-terminal residue" evidence="7">
    <location>
        <position position="70"/>
    </location>
</feature>
<dbReference type="InterPro" id="IPR020103">
    <property type="entry name" value="PsdUridine_synth_cat_dom_sf"/>
</dbReference>
<dbReference type="SUPFAM" id="SSF55120">
    <property type="entry name" value="Pseudouridine synthase"/>
    <property type="match status" value="1"/>
</dbReference>
<evidence type="ECO:0000256" key="2">
    <source>
        <dbReference type="ARBA" id="ARBA00010876"/>
    </source>
</evidence>
<dbReference type="PANTHER" id="PTHR21600">
    <property type="entry name" value="MITOCHONDRIAL RNA PSEUDOURIDINE SYNTHASE"/>
    <property type="match status" value="1"/>
</dbReference>
<dbReference type="GO" id="GO:0003723">
    <property type="term" value="F:RNA binding"/>
    <property type="evidence" value="ECO:0007669"/>
    <property type="project" value="InterPro"/>
</dbReference>
<evidence type="ECO:0000256" key="5">
    <source>
        <dbReference type="ARBA" id="ARBA00033164"/>
    </source>
</evidence>
<gene>
    <name evidence="7" type="ORF">LIQ10_21725</name>
</gene>
<dbReference type="EMBL" id="JAJBNC010000633">
    <property type="protein sequence ID" value="MCB5496301.1"/>
    <property type="molecule type" value="Genomic_DNA"/>
</dbReference>
<name>A0AAJ1B1W8_MEDGN</name>
<evidence type="ECO:0000256" key="4">
    <source>
        <dbReference type="ARBA" id="ARBA00031870"/>
    </source>
</evidence>
<dbReference type="GO" id="GO:0009982">
    <property type="term" value="F:pseudouridine synthase activity"/>
    <property type="evidence" value="ECO:0007669"/>
    <property type="project" value="InterPro"/>
</dbReference>
<dbReference type="InterPro" id="IPR006145">
    <property type="entry name" value="PsdUridine_synth_RsuA/RluA"/>
</dbReference>
<sequence length="70" mass="7505">DVIVVVKPTGMIVHPSAGIMHGTLVNALLFHCKDLSGINGVNRPGIVHRIDKETSGLLMVAKNDNAHRLL</sequence>
<dbReference type="AlphaFoldDB" id="A0AAJ1B1W8"/>
<organism evidence="7 8">
    <name type="scientific">Mediterraneibacter gnavus</name>
    <name type="common">Ruminococcus gnavus</name>
    <dbReference type="NCBI Taxonomy" id="33038"/>
    <lineage>
        <taxon>Bacteria</taxon>
        <taxon>Bacillati</taxon>
        <taxon>Bacillota</taxon>
        <taxon>Clostridia</taxon>
        <taxon>Lachnospirales</taxon>
        <taxon>Lachnospiraceae</taxon>
        <taxon>Mediterraneibacter</taxon>
    </lineage>
</organism>
<dbReference type="Pfam" id="PF00849">
    <property type="entry name" value="PseudoU_synth_2"/>
    <property type="match status" value="1"/>
</dbReference>
<proteinExistence type="inferred from homology"/>
<evidence type="ECO:0000256" key="3">
    <source>
        <dbReference type="ARBA" id="ARBA00023235"/>
    </source>
</evidence>